<feature type="compositionally biased region" description="Basic and acidic residues" evidence="1">
    <location>
        <begin position="166"/>
        <end position="175"/>
    </location>
</feature>
<dbReference type="EMBL" id="JAEPRB010000043">
    <property type="protein sequence ID" value="KAG2224391.1"/>
    <property type="molecule type" value="Genomic_DNA"/>
</dbReference>
<feature type="region of interest" description="Disordered" evidence="1">
    <location>
        <begin position="370"/>
        <end position="406"/>
    </location>
</feature>
<gene>
    <name evidence="2" type="ORF">INT45_002930</name>
</gene>
<dbReference type="OrthoDB" id="2206543at2759"/>
<protein>
    <submittedName>
        <fullName evidence="2">Uncharacterized protein</fullName>
    </submittedName>
</protein>
<proteinExistence type="predicted"/>
<dbReference type="AlphaFoldDB" id="A0A8H7VIS2"/>
<dbReference type="Proteomes" id="UP000646827">
    <property type="component" value="Unassembled WGS sequence"/>
</dbReference>
<organism evidence="2 3">
    <name type="scientific">Circinella minor</name>
    <dbReference type="NCBI Taxonomy" id="1195481"/>
    <lineage>
        <taxon>Eukaryota</taxon>
        <taxon>Fungi</taxon>
        <taxon>Fungi incertae sedis</taxon>
        <taxon>Mucoromycota</taxon>
        <taxon>Mucoromycotina</taxon>
        <taxon>Mucoromycetes</taxon>
        <taxon>Mucorales</taxon>
        <taxon>Lichtheimiaceae</taxon>
        <taxon>Circinella</taxon>
    </lineage>
</organism>
<keyword evidence="3" id="KW-1185">Reference proteome</keyword>
<evidence type="ECO:0000313" key="2">
    <source>
        <dbReference type="EMBL" id="KAG2224391.1"/>
    </source>
</evidence>
<comment type="caution">
    <text evidence="2">The sequence shown here is derived from an EMBL/GenBank/DDBJ whole genome shotgun (WGS) entry which is preliminary data.</text>
</comment>
<accession>A0A8H7VIS2</accession>
<feature type="region of interest" description="Disordered" evidence="1">
    <location>
        <begin position="83"/>
        <end position="107"/>
    </location>
</feature>
<sequence length="406" mass="46969">MGKQSQSLLTAEEVIKLNNDFKKYRLSIPCPTGTCKAISMAPNGFAPHQQPKQPRFKCRTCSKGNVTAATMQKMINKIALEGQQQHPPPADLEMEHETTNHDPTSSQFSTETLHYIINELNSQKEQIERHETVFEELCKTKEKLEEATRRINELEQIEQNLRQQLEEKEQQKEQQDTNFPPLRPTLQGDNIQNSMASNWAHHIRKAAARVFQYPTNTHGFQYVYLPSRARIPVGKMRGTLRRFGIDNSQILDIQYPARQTIGLLVHNDFTSILLEQLAERNIHPVPFDPLDSKNIHDQKYENEPLSKRQEIAHELRSTRAKRAITFIRPPIKFAVARDFHTKGWISVDDLKAILATNWVHRDEPEELAKNFQSDDELDDFMETDHQTNQKGQNKRTYSERGTSPTN</sequence>
<feature type="region of interest" description="Disordered" evidence="1">
    <location>
        <begin position="166"/>
        <end position="190"/>
    </location>
</feature>
<feature type="compositionally biased region" description="Polar residues" evidence="1">
    <location>
        <begin position="388"/>
        <end position="406"/>
    </location>
</feature>
<evidence type="ECO:0000313" key="3">
    <source>
        <dbReference type="Proteomes" id="UP000646827"/>
    </source>
</evidence>
<evidence type="ECO:0000256" key="1">
    <source>
        <dbReference type="SAM" id="MobiDB-lite"/>
    </source>
</evidence>
<reference evidence="2 3" key="1">
    <citation type="submission" date="2020-12" db="EMBL/GenBank/DDBJ databases">
        <title>Metabolic potential, ecology and presence of endohyphal bacteria is reflected in genomic diversity of Mucoromycotina.</title>
        <authorList>
            <person name="Muszewska A."/>
            <person name="Okrasinska A."/>
            <person name="Steczkiewicz K."/>
            <person name="Drgas O."/>
            <person name="Orlowska M."/>
            <person name="Perlinska-Lenart U."/>
            <person name="Aleksandrzak-Piekarczyk T."/>
            <person name="Szatraj K."/>
            <person name="Zielenkiewicz U."/>
            <person name="Pilsyk S."/>
            <person name="Malc E."/>
            <person name="Mieczkowski P."/>
            <person name="Kruszewska J.S."/>
            <person name="Biernat P."/>
            <person name="Pawlowska J."/>
        </authorList>
    </citation>
    <scope>NUCLEOTIDE SEQUENCE [LARGE SCALE GENOMIC DNA]</scope>
    <source>
        <strain evidence="2 3">CBS 142.35</strain>
    </source>
</reference>
<name>A0A8H7VIS2_9FUNG</name>